<name>A0A842JND1_9ACTN</name>
<dbReference type="EMBL" id="JACMSE010000016">
    <property type="protein sequence ID" value="MBC2890629.1"/>
    <property type="molecule type" value="Genomic_DNA"/>
</dbReference>
<proteinExistence type="predicted"/>
<reference evidence="2 3" key="1">
    <citation type="submission" date="2020-08" db="EMBL/GenBank/DDBJ databases">
        <authorList>
            <person name="Liu C."/>
            <person name="Sun Q."/>
        </authorList>
    </citation>
    <scope>NUCLEOTIDE SEQUENCE [LARGE SCALE GENOMIC DNA]</scope>
    <source>
        <strain evidence="2 3">N22</strain>
    </source>
</reference>
<evidence type="ECO:0000313" key="3">
    <source>
        <dbReference type="Proteomes" id="UP000587396"/>
    </source>
</evidence>
<gene>
    <name evidence="2" type="ORF">H7313_14955</name>
</gene>
<dbReference type="Proteomes" id="UP000587396">
    <property type="component" value="Unassembled WGS sequence"/>
</dbReference>
<keyword evidence="3" id="KW-1185">Reference proteome</keyword>
<protein>
    <submittedName>
        <fullName evidence="2">Uncharacterized protein</fullName>
    </submittedName>
</protein>
<sequence length="175" mass="19124">MSAMIAEEERAEGLPLREEAEGGTSEGAAPAENVPVDDAGAEDEVPGMAEACRRFPMPTEEEAAHALRELSWGEQFVASRMFPSKGGTDLYLYSLRSAALFLLDGDRAHIGKGSDQEIKLIDVDGFVSWVRDVVGDGPLADAMDEDCPPDDPYHDRLQAVQRLIDLRMVQYGGLW</sequence>
<feature type="region of interest" description="Disordered" evidence="1">
    <location>
        <begin position="1"/>
        <end position="43"/>
    </location>
</feature>
<feature type="compositionally biased region" description="Basic and acidic residues" evidence="1">
    <location>
        <begin position="7"/>
        <end position="20"/>
    </location>
</feature>
<evidence type="ECO:0000256" key="1">
    <source>
        <dbReference type="SAM" id="MobiDB-lite"/>
    </source>
</evidence>
<accession>A0A842JND1</accession>
<comment type="caution">
    <text evidence="2">The sequence shown here is derived from an EMBL/GenBank/DDBJ whole genome shotgun (WGS) entry which is preliminary data.</text>
</comment>
<organism evidence="2 3">
    <name type="scientific">Gordonibacter massiliensis</name>
    <name type="common">ex Traore et al. 2017</name>
    <dbReference type="NCBI Taxonomy" id="1841863"/>
    <lineage>
        <taxon>Bacteria</taxon>
        <taxon>Bacillati</taxon>
        <taxon>Actinomycetota</taxon>
        <taxon>Coriobacteriia</taxon>
        <taxon>Eggerthellales</taxon>
        <taxon>Eggerthellaceae</taxon>
        <taxon>Gordonibacter</taxon>
    </lineage>
</organism>
<feature type="compositionally biased region" description="Low complexity" evidence="1">
    <location>
        <begin position="22"/>
        <end position="32"/>
    </location>
</feature>
<evidence type="ECO:0000313" key="2">
    <source>
        <dbReference type="EMBL" id="MBC2890629.1"/>
    </source>
</evidence>
<dbReference type="AlphaFoldDB" id="A0A842JND1"/>